<keyword evidence="1" id="KW-0472">Membrane</keyword>
<evidence type="ECO:0000313" key="3">
    <source>
        <dbReference type="Proteomes" id="UP000275078"/>
    </source>
</evidence>
<dbReference type="AlphaFoldDB" id="A0A3N4IKW2"/>
<gene>
    <name evidence="2" type="ORF">BJ508DRAFT_7205</name>
</gene>
<organism evidence="2 3">
    <name type="scientific">Ascobolus immersus RN42</name>
    <dbReference type="NCBI Taxonomy" id="1160509"/>
    <lineage>
        <taxon>Eukaryota</taxon>
        <taxon>Fungi</taxon>
        <taxon>Dikarya</taxon>
        <taxon>Ascomycota</taxon>
        <taxon>Pezizomycotina</taxon>
        <taxon>Pezizomycetes</taxon>
        <taxon>Pezizales</taxon>
        <taxon>Ascobolaceae</taxon>
        <taxon>Ascobolus</taxon>
    </lineage>
</organism>
<reference evidence="2 3" key="1">
    <citation type="journal article" date="2018" name="Nat. Ecol. Evol.">
        <title>Pezizomycetes genomes reveal the molecular basis of ectomycorrhizal truffle lifestyle.</title>
        <authorList>
            <person name="Murat C."/>
            <person name="Payen T."/>
            <person name="Noel B."/>
            <person name="Kuo A."/>
            <person name="Morin E."/>
            <person name="Chen J."/>
            <person name="Kohler A."/>
            <person name="Krizsan K."/>
            <person name="Balestrini R."/>
            <person name="Da Silva C."/>
            <person name="Montanini B."/>
            <person name="Hainaut M."/>
            <person name="Levati E."/>
            <person name="Barry K.W."/>
            <person name="Belfiori B."/>
            <person name="Cichocki N."/>
            <person name="Clum A."/>
            <person name="Dockter R.B."/>
            <person name="Fauchery L."/>
            <person name="Guy J."/>
            <person name="Iotti M."/>
            <person name="Le Tacon F."/>
            <person name="Lindquist E.A."/>
            <person name="Lipzen A."/>
            <person name="Malagnac F."/>
            <person name="Mello A."/>
            <person name="Molinier V."/>
            <person name="Miyauchi S."/>
            <person name="Poulain J."/>
            <person name="Riccioni C."/>
            <person name="Rubini A."/>
            <person name="Sitrit Y."/>
            <person name="Splivallo R."/>
            <person name="Traeger S."/>
            <person name="Wang M."/>
            <person name="Zifcakova L."/>
            <person name="Wipf D."/>
            <person name="Zambonelli A."/>
            <person name="Paolocci F."/>
            <person name="Nowrousian M."/>
            <person name="Ottonello S."/>
            <person name="Baldrian P."/>
            <person name="Spatafora J.W."/>
            <person name="Henrissat B."/>
            <person name="Nagy L.G."/>
            <person name="Aury J.M."/>
            <person name="Wincker P."/>
            <person name="Grigoriev I.V."/>
            <person name="Bonfante P."/>
            <person name="Martin F.M."/>
        </authorList>
    </citation>
    <scope>NUCLEOTIDE SEQUENCE [LARGE SCALE GENOMIC DNA]</scope>
    <source>
        <strain evidence="2 3">RN42</strain>
    </source>
</reference>
<evidence type="ECO:0000313" key="2">
    <source>
        <dbReference type="EMBL" id="RPA85338.1"/>
    </source>
</evidence>
<accession>A0A3N4IKW2</accession>
<keyword evidence="3" id="KW-1185">Reference proteome</keyword>
<sequence length="183" mass="19756">MFMKRPCWKRCRYLCISRPSYLPYSSPHQLPSAVQSSQPSQKASSILSNLQNSNRYRKPLSTLTSSTIMHFSKIFFGLATVATVVSALPTEATPAVQCPVTHSAPKCCETVVTKGSLQYPIFKGLLALIGVVNVGDVLGLTCSAFVASCNNKQICCTNQVNNVQSPTNALISIPINAQCLSVL</sequence>
<keyword evidence="1" id="KW-1133">Transmembrane helix</keyword>
<evidence type="ECO:0000256" key="1">
    <source>
        <dbReference type="SAM" id="Phobius"/>
    </source>
</evidence>
<dbReference type="Proteomes" id="UP000275078">
    <property type="component" value="Unassembled WGS sequence"/>
</dbReference>
<proteinExistence type="predicted"/>
<evidence type="ECO:0008006" key="4">
    <source>
        <dbReference type="Google" id="ProtNLM"/>
    </source>
</evidence>
<dbReference type="EMBL" id="ML119654">
    <property type="protein sequence ID" value="RPA85338.1"/>
    <property type="molecule type" value="Genomic_DNA"/>
</dbReference>
<keyword evidence="1" id="KW-0812">Transmembrane</keyword>
<protein>
    <recommendedName>
        <fullName evidence="4">Hydrophobin</fullName>
    </recommendedName>
</protein>
<dbReference type="CDD" id="cd23507">
    <property type="entry name" value="hydrophobin_I"/>
    <property type="match status" value="1"/>
</dbReference>
<name>A0A3N4IKW2_ASCIM</name>
<feature type="transmembrane region" description="Helical" evidence="1">
    <location>
        <begin position="124"/>
        <end position="147"/>
    </location>
</feature>